<keyword evidence="1" id="KW-0732">Signal</keyword>
<accession>A0A8J7C748</accession>
<dbReference type="EMBL" id="JACXAE010000076">
    <property type="protein sequence ID" value="MBD2775199.1"/>
    <property type="molecule type" value="Genomic_DNA"/>
</dbReference>
<evidence type="ECO:0000256" key="1">
    <source>
        <dbReference type="SAM" id="SignalP"/>
    </source>
</evidence>
<dbReference type="AlphaFoldDB" id="A0A8J7C748"/>
<keyword evidence="3" id="KW-1185">Reference proteome</keyword>
<gene>
    <name evidence="2" type="ORF">ICL16_24840</name>
</gene>
<proteinExistence type="predicted"/>
<dbReference type="Proteomes" id="UP000629098">
    <property type="component" value="Unassembled WGS sequence"/>
</dbReference>
<sequence>MKKSQLLSLLTLTSGVLVVFVESAQAQVEVQSKTASDIPYVSEIKPIANAAALLTLEPTIVKVTGVRVNLTDTGVEVVLETPAGTLSSPKTQVQNNTLIVNISNAVLVLSNG</sequence>
<protein>
    <submittedName>
        <fullName evidence="2">Uncharacterized protein</fullName>
    </submittedName>
</protein>
<feature type="chain" id="PRO_5035200957" evidence="1">
    <location>
        <begin position="27"/>
        <end position="112"/>
    </location>
</feature>
<evidence type="ECO:0000313" key="2">
    <source>
        <dbReference type="EMBL" id="MBD2775199.1"/>
    </source>
</evidence>
<feature type="signal peptide" evidence="1">
    <location>
        <begin position="1"/>
        <end position="26"/>
    </location>
</feature>
<evidence type="ECO:0000313" key="3">
    <source>
        <dbReference type="Proteomes" id="UP000629098"/>
    </source>
</evidence>
<comment type="caution">
    <text evidence="2">The sequence shown here is derived from an EMBL/GenBank/DDBJ whole genome shotgun (WGS) entry which is preliminary data.</text>
</comment>
<name>A0A8J7C748_9CYAN</name>
<reference evidence="2" key="1">
    <citation type="submission" date="2020-09" db="EMBL/GenBank/DDBJ databases">
        <title>Iningainema tapete sp. nov. (Scytonemataceae, Cyanobacteria) from greenhouses in central Florida (USA) produces two types of nodularin with biosynthetic potential for microcystin-LR and anabaenopeptins.</title>
        <authorList>
            <person name="Berthold D.E."/>
            <person name="Lefler F.W."/>
            <person name="Huang I.-S."/>
            <person name="Abdulla H."/>
            <person name="Zimba P.V."/>
            <person name="Laughinghouse H.D. IV."/>
        </authorList>
    </citation>
    <scope>NUCLEOTIDE SEQUENCE</scope>
    <source>
        <strain evidence="2">BLCCT55</strain>
    </source>
</reference>
<dbReference type="RefSeq" id="WP_190833271.1">
    <property type="nucleotide sequence ID" value="NZ_CAWPPI010000076.1"/>
</dbReference>
<organism evidence="2 3">
    <name type="scientific">Iningainema tapete BLCC-T55</name>
    <dbReference type="NCBI Taxonomy" id="2748662"/>
    <lineage>
        <taxon>Bacteria</taxon>
        <taxon>Bacillati</taxon>
        <taxon>Cyanobacteriota</taxon>
        <taxon>Cyanophyceae</taxon>
        <taxon>Nostocales</taxon>
        <taxon>Scytonemataceae</taxon>
        <taxon>Iningainema tapete</taxon>
    </lineage>
</organism>